<keyword evidence="1" id="KW-0812">Transmembrane</keyword>
<feature type="transmembrane region" description="Helical" evidence="1">
    <location>
        <begin position="21"/>
        <end position="44"/>
    </location>
</feature>
<dbReference type="EMBL" id="LLYB01000053">
    <property type="protein sequence ID" value="KRR25718.1"/>
    <property type="molecule type" value="Genomic_DNA"/>
</dbReference>
<sequence length="69" mass="7069">MLKYYVKTTDALKRLRTDQDGVVSFEYIIVAVCIIGAVSAVFGVGAGGAIGQSLTAGITAITNAFTAAV</sequence>
<organism evidence="2 3">
    <name type="scientific">Bradyrhizobium lablabi</name>
    <dbReference type="NCBI Taxonomy" id="722472"/>
    <lineage>
        <taxon>Bacteria</taxon>
        <taxon>Pseudomonadati</taxon>
        <taxon>Pseudomonadota</taxon>
        <taxon>Alphaproteobacteria</taxon>
        <taxon>Hyphomicrobiales</taxon>
        <taxon>Nitrobacteraceae</taxon>
        <taxon>Bradyrhizobium</taxon>
    </lineage>
</organism>
<proteinExistence type="predicted"/>
<comment type="caution">
    <text evidence="2">The sequence shown here is derived from an EMBL/GenBank/DDBJ whole genome shotgun (WGS) entry which is preliminary data.</text>
</comment>
<gene>
    <name evidence="2" type="ORF">CQ14_19655</name>
</gene>
<keyword evidence="1" id="KW-0472">Membrane</keyword>
<name>A0A0R3N8J6_9BRAD</name>
<accession>A0A0R3N8J6</accession>
<dbReference type="Proteomes" id="UP000051660">
    <property type="component" value="Unassembled WGS sequence"/>
</dbReference>
<protein>
    <recommendedName>
        <fullName evidence="4">Pilus assembly protein Flp/PilA</fullName>
    </recommendedName>
</protein>
<dbReference type="OrthoDB" id="8256268at2"/>
<dbReference type="RefSeq" id="WP_057857588.1">
    <property type="nucleotide sequence ID" value="NZ_LLYB01000053.1"/>
</dbReference>
<evidence type="ECO:0000313" key="2">
    <source>
        <dbReference type="EMBL" id="KRR25718.1"/>
    </source>
</evidence>
<evidence type="ECO:0000313" key="3">
    <source>
        <dbReference type="Proteomes" id="UP000051660"/>
    </source>
</evidence>
<dbReference type="AlphaFoldDB" id="A0A0R3N8J6"/>
<evidence type="ECO:0008006" key="4">
    <source>
        <dbReference type="Google" id="ProtNLM"/>
    </source>
</evidence>
<evidence type="ECO:0000256" key="1">
    <source>
        <dbReference type="SAM" id="Phobius"/>
    </source>
</evidence>
<keyword evidence="1" id="KW-1133">Transmembrane helix</keyword>
<reference evidence="2 3" key="1">
    <citation type="submission" date="2014-03" db="EMBL/GenBank/DDBJ databases">
        <title>Bradyrhizobium valentinum sp. nov., isolated from effective nodules of Lupinus mariae-josephae, a lupine endemic of basic-lime soils in Eastern Spain.</title>
        <authorList>
            <person name="Duran D."/>
            <person name="Rey L."/>
            <person name="Navarro A."/>
            <person name="Busquets A."/>
            <person name="Imperial J."/>
            <person name="Ruiz-Argueso T."/>
        </authorList>
    </citation>
    <scope>NUCLEOTIDE SEQUENCE [LARGE SCALE GENOMIC DNA]</scope>
    <source>
        <strain evidence="2 3">CCBAU 23086</strain>
    </source>
</reference>